<protein>
    <submittedName>
        <fullName evidence="1">Uncharacterized protein</fullName>
    </submittedName>
</protein>
<proteinExistence type="predicted"/>
<name>A0A0E9U524_ANGAN</name>
<sequence length="16" mass="1773">MGNIVHSAPVLHSVRR</sequence>
<organism evidence="1">
    <name type="scientific">Anguilla anguilla</name>
    <name type="common">European freshwater eel</name>
    <name type="synonym">Muraena anguilla</name>
    <dbReference type="NCBI Taxonomy" id="7936"/>
    <lineage>
        <taxon>Eukaryota</taxon>
        <taxon>Metazoa</taxon>
        <taxon>Chordata</taxon>
        <taxon>Craniata</taxon>
        <taxon>Vertebrata</taxon>
        <taxon>Euteleostomi</taxon>
        <taxon>Actinopterygii</taxon>
        <taxon>Neopterygii</taxon>
        <taxon>Teleostei</taxon>
        <taxon>Anguilliformes</taxon>
        <taxon>Anguillidae</taxon>
        <taxon>Anguilla</taxon>
    </lineage>
</organism>
<reference evidence="1" key="1">
    <citation type="submission" date="2014-11" db="EMBL/GenBank/DDBJ databases">
        <authorList>
            <person name="Amaro Gonzalez C."/>
        </authorList>
    </citation>
    <scope>NUCLEOTIDE SEQUENCE</scope>
</reference>
<accession>A0A0E9U524</accession>
<evidence type="ECO:0000313" key="1">
    <source>
        <dbReference type="EMBL" id="JAH60073.1"/>
    </source>
</evidence>
<reference evidence="1" key="2">
    <citation type="journal article" date="2015" name="Fish Shellfish Immunol.">
        <title>Early steps in the European eel (Anguilla anguilla)-Vibrio vulnificus interaction in the gills: Role of the RtxA13 toxin.</title>
        <authorList>
            <person name="Callol A."/>
            <person name="Pajuelo D."/>
            <person name="Ebbesson L."/>
            <person name="Teles M."/>
            <person name="MacKenzie S."/>
            <person name="Amaro C."/>
        </authorList>
    </citation>
    <scope>NUCLEOTIDE SEQUENCE</scope>
</reference>
<dbReference type="AlphaFoldDB" id="A0A0E9U524"/>
<dbReference type="EMBL" id="GBXM01048504">
    <property type="protein sequence ID" value="JAH60073.1"/>
    <property type="molecule type" value="Transcribed_RNA"/>
</dbReference>